<sequence length="80" mass="8797">MPPPRPTRNQHRPQICAIRPATDPYIQVSIERGTCVRTISSTICCYTANVEQTAILSEPTISNFQVSALILLLLKFAIAG</sequence>
<name>A0A1R3J1K6_9ROSI</name>
<protein>
    <submittedName>
        <fullName evidence="1">Uncharacterized protein</fullName>
    </submittedName>
</protein>
<reference evidence="2" key="1">
    <citation type="submission" date="2013-09" db="EMBL/GenBank/DDBJ databases">
        <title>Corchorus olitorius genome sequencing.</title>
        <authorList>
            <person name="Alam M."/>
            <person name="Haque M.S."/>
            <person name="Islam M.S."/>
            <person name="Emdad E.M."/>
            <person name="Islam M.M."/>
            <person name="Ahmed B."/>
            <person name="Halim A."/>
            <person name="Hossen Q.M.M."/>
            <person name="Hossain M.Z."/>
            <person name="Ahmed R."/>
            <person name="Khan M.M."/>
            <person name="Islam R."/>
            <person name="Rashid M.M."/>
            <person name="Khan S.A."/>
            <person name="Rahman M.S."/>
            <person name="Alam M."/>
            <person name="Yahiya A.S."/>
            <person name="Khan M.S."/>
            <person name="Azam M.S."/>
            <person name="Haque T."/>
            <person name="Lashkar M.Z.H."/>
            <person name="Akhand A.I."/>
            <person name="Morshed G."/>
            <person name="Roy S."/>
            <person name="Uddin K.S."/>
            <person name="Rabeya T."/>
            <person name="Hossain A.S."/>
            <person name="Chowdhury A."/>
            <person name="Snigdha A.R."/>
            <person name="Mortoza M.S."/>
            <person name="Matin S.A."/>
            <person name="Hoque S.M.E."/>
            <person name="Islam M.K."/>
            <person name="Roy D.K."/>
            <person name="Haider R."/>
            <person name="Moosa M.M."/>
            <person name="Elias S.M."/>
            <person name="Hasan A.M."/>
            <person name="Jahan S."/>
            <person name="Shafiuddin M."/>
            <person name="Mahmood N."/>
            <person name="Shommy N.S."/>
        </authorList>
    </citation>
    <scope>NUCLEOTIDE SEQUENCE [LARGE SCALE GENOMIC DNA]</scope>
    <source>
        <strain evidence="2">cv. O-4</strain>
    </source>
</reference>
<dbReference type="AlphaFoldDB" id="A0A1R3J1K6"/>
<evidence type="ECO:0000313" key="2">
    <source>
        <dbReference type="Proteomes" id="UP000187203"/>
    </source>
</evidence>
<dbReference type="Proteomes" id="UP000187203">
    <property type="component" value="Unassembled WGS sequence"/>
</dbReference>
<keyword evidence="2" id="KW-1185">Reference proteome</keyword>
<comment type="caution">
    <text evidence="1">The sequence shown here is derived from an EMBL/GenBank/DDBJ whole genome shotgun (WGS) entry which is preliminary data.</text>
</comment>
<accession>A0A1R3J1K6</accession>
<dbReference type="EMBL" id="AWUE01017016">
    <property type="protein sequence ID" value="OMO88715.1"/>
    <property type="molecule type" value="Genomic_DNA"/>
</dbReference>
<proteinExistence type="predicted"/>
<gene>
    <name evidence="1" type="ORF">COLO4_20110</name>
</gene>
<evidence type="ECO:0000313" key="1">
    <source>
        <dbReference type="EMBL" id="OMO88715.1"/>
    </source>
</evidence>
<organism evidence="1 2">
    <name type="scientific">Corchorus olitorius</name>
    <dbReference type="NCBI Taxonomy" id="93759"/>
    <lineage>
        <taxon>Eukaryota</taxon>
        <taxon>Viridiplantae</taxon>
        <taxon>Streptophyta</taxon>
        <taxon>Embryophyta</taxon>
        <taxon>Tracheophyta</taxon>
        <taxon>Spermatophyta</taxon>
        <taxon>Magnoliopsida</taxon>
        <taxon>eudicotyledons</taxon>
        <taxon>Gunneridae</taxon>
        <taxon>Pentapetalae</taxon>
        <taxon>rosids</taxon>
        <taxon>malvids</taxon>
        <taxon>Malvales</taxon>
        <taxon>Malvaceae</taxon>
        <taxon>Grewioideae</taxon>
        <taxon>Apeibeae</taxon>
        <taxon>Corchorus</taxon>
    </lineage>
</organism>